<organism evidence="7 8">
    <name type="scientific">Methanobacterium alkalithermotolerans</name>
    <dbReference type="NCBI Taxonomy" id="2731220"/>
    <lineage>
        <taxon>Archaea</taxon>
        <taxon>Methanobacteriati</taxon>
        <taxon>Methanobacteriota</taxon>
        <taxon>Methanomada group</taxon>
        <taxon>Methanobacteria</taxon>
        <taxon>Methanobacteriales</taxon>
        <taxon>Methanobacteriaceae</taxon>
        <taxon>Methanobacterium</taxon>
    </lineage>
</organism>
<feature type="transmembrane region" description="Helical" evidence="6">
    <location>
        <begin position="136"/>
        <end position="153"/>
    </location>
</feature>
<evidence type="ECO:0000256" key="6">
    <source>
        <dbReference type="SAM" id="Phobius"/>
    </source>
</evidence>
<evidence type="ECO:0000256" key="1">
    <source>
        <dbReference type="ARBA" id="ARBA00004141"/>
    </source>
</evidence>
<dbReference type="KEGG" id="meme:HYG87_09255"/>
<feature type="transmembrane region" description="Helical" evidence="6">
    <location>
        <begin position="160"/>
        <end position="178"/>
    </location>
</feature>
<dbReference type="GO" id="GO:0016020">
    <property type="term" value="C:membrane"/>
    <property type="evidence" value="ECO:0007669"/>
    <property type="project" value="UniProtKB-SubCell"/>
</dbReference>
<keyword evidence="8" id="KW-1185">Reference proteome</keyword>
<evidence type="ECO:0000256" key="4">
    <source>
        <dbReference type="ARBA" id="ARBA00023136"/>
    </source>
</evidence>
<dbReference type="EMBL" id="CP058560">
    <property type="protein sequence ID" value="QUH23929.1"/>
    <property type="molecule type" value="Genomic_DNA"/>
</dbReference>
<reference evidence="7" key="1">
    <citation type="submission" date="2020-07" db="EMBL/GenBank/DDBJ databases">
        <title>Methanobacterium. sp. MethCan genome.</title>
        <authorList>
            <person name="Postec A."/>
            <person name="Quemeneur M."/>
        </authorList>
    </citation>
    <scope>NUCLEOTIDE SEQUENCE</scope>
    <source>
        <strain evidence="7">MethCAN</strain>
    </source>
</reference>
<name>A0A8T8K7N7_9EURY</name>
<evidence type="ECO:0000256" key="3">
    <source>
        <dbReference type="ARBA" id="ARBA00022989"/>
    </source>
</evidence>
<keyword evidence="3 6" id="KW-1133">Transmembrane helix</keyword>
<evidence type="ECO:0000313" key="8">
    <source>
        <dbReference type="Proteomes" id="UP000681041"/>
    </source>
</evidence>
<feature type="transmembrane region" description="Helical" evidence="6">
    <location>
        <begin position="102"/>
        <end position="121"/>
    </location>
</feature>
<proteinExistence type="predicted"/>
<feature type="transmembrane region" description="Helical" evidence="6">
    <location>
        <begin position="29"/>
        <end position="50"/>
    </location>
</feature>
<dbReference type="PANTHER" id="PTHR42198">
    <property type="entry name" value="INTEGRAL MEMBRANE PROTEIN"/>
    <property type="match status" value="1"/>
</dbReference>
<feature type="coiled-coil region" evidence="5">
    <location>
        <begin position="48"/>
        <end position="75"/>
    </location>
</feature>
<dbReference type="GeneID" id="64820950"/>
<dbReference type="PANTHER" id="PTHR42198:SF1">
    <property type="entry name" value="INTEGRAL MEMBRANE PROTEIN"/>
    <property type="match status" value="1"/>
</dbReference>
<protein>
    <submittedName>
        <fullName evidence="7">DUF106 domain-containing protein</fullName>
    </submittedName>
</protein>
<dbReference type="InterPro" id="IPR038978">
    <property type="entry name" value="MJ0935"/>
</dbReference>
<dbReference type="Pfam" id="PF01956">
    <property type="entry name" value="EMC3_TMCO1"/>
    <property type="match status" value="1"/>
</dbReference>
<keyword evidence="5" id="KW-0175">Coiled coil</keyword>
<dbReference type="OrthoDB" id="84619at2157"/>
<dbReference type="AlphaFoldDB" id="A0A8T8K7N7"/>
<evidence type="ECO:0000256" key="5">
    <source>
        <dbReference type="SAM" id="Coils"/>
    </source>
</evidence>
<keyword evidence="2 6" id="KW-0812">Transmembrane</keyword>
<sequence length="188" mass="21572">MVLEIIYEALNVILGPLIAIDPNSQNPMFAIFVISTLVAFITTLANKLLVNQDRLQSLKKEMQEFQQEMNNARKSGDAKALEKIQKQQMEFMDKQKEMMTMSFKPMIVTFLPIILVFYWMAQEPSISQTVVMLPQVAYYVLLVPLWHTFYVPAATTPPGAIEWLGWYILCSFAMSQVFRKFMGLKGGM</sequence>
<keyword evidence="4 6" id="KW-0472">Membrane</keyword>
<accession>A0A8T8K7N7</accession>
<dbReference type="RefSeq" id="WP_211532886.1">
    <property type="nucleotide sequence ID" value="NZ_CP058560.1"/>
</dbReference>
<dbReference type="InterPro" id="IPR002809">
    <property type="entry name" value="EMC3/TMCO1"/>
</dbReference>
<evidence type="ECO:0000313" key="7">
    <source>
        <dbReference type="EMBL" id="QUH23929.1"/>
    </source>
</evidence>
<dbReference type="Proteomes" id="UP000681041">
    <property type="component" value="Chromosome"/>
</dbReference>
<evidence type="ECO:0000256" key="2">
    <source>
        <dbReference type="ARBA" id="ARBA00022692"/>
    </source>
</evidence>
<dbReference type="SMART" id="SM01415">
    <property type="entry name" value="DUF106"/>
    <property type="match status" value="1"/>
</dbReference>
<gene>
    <name evidence="7" type="ORF">HYG87_09255</name>
</gene>
<comment type="subcellular location">
    <subcellularLocation>
        <location evidence="1">Membrane</location>
        <topology evidence="1">Multi-pass membrane protein</topology>
    </subcellularLocation>
</comment>